<evidence type="ECO:0000256" key="1">
    <source>
        <dbReference type="SAM" id="MobiDB-lite"/>
    </source>
</evidence>
<dbReference type="AlphaFoldDB" id="A0A6C0CCP8"/>
<accession>A0A6C0CCP8</accession>
<feature type="compositionally biased region" description="Basic residues" evidence="1">
    <location>
        <begin position="450"/>
        <end position="464"/>
    </location>
</feature>
<protein>
    <submittedName>
        <fullName evidence="2">Uncharacterized protein</fullName>
    </submittedName>
</protein>
<dbReference type="EMBL" id="MN739383">
    <property type="protein sequence ID" value="QHT01932.1"/>
    <property type="molecule type" value="Genomic_DNA"/>
</dbReference>
<reference evidence="2" key="1">
    <citation type="journal article" date="2020" name="Nature">
        <title>Giant virus diversity and host interactions through global metagenomics.</title>
        <authorList>
            <person name="Schulz F."/>
            <person name="Roux S."/>
            <person name="Paez-Espino D."/>
            <person name="Jungbluth S."/>
            <person name="Walsh D.A."/>
            <person name="Denef V.J."/>
            <person name="McMahon K.D."/>
            <person name="Konstantinidis K.T."/>
            <person name="Eloe-Fadrosh E.A."/>
            <person name="Kyrpides N.C."/>
            <person name="Woyke T."/>
        </authorList>
    </citation>
    <scope>NUCLEOTIDE SEQUENCE</scope>
    <source>
        <strain evidence="2">GVMAG-M-3300020523-10</strain>
    </source>
</reference>
<sequence>MVLKFRYGITPEEVILKILQAEDTKIILLSETSQIDKPNDIGIVVFVLQITFAEKFKDDFERSGLPLSSGNVIILKFFVYNHNPISTQIVDNEVNTQTRLALQETSQQICPSVLYCKDIKEDTIDNAIYTLLKRNIAETKSDILNRAEPNKILRGTMYHYISSTNISSLKFDYCKKKAFFMEFVSCKTLHEFCEVSENFNMGNSVTSIDGIPLTIGHTPNTPNLVLGLDNRSFKTMALHYVTLKLFKLNCIHGDLHASNVYVLLDDTNIVFLVIDLGNGKIDVHLQLKLHEITGKTTQIEVDATLVFNLRRTFCIKGKDPLDHAKRLAQLYLELEPLKPDTVIKPIIDNKIVNNRYFDAAVMINMCVEIDGHYDSTFLTYLTRQSDIFTPLYCCYKDSTTQERSNQIIEQCLYPIIDTQPEPKRAKTTGGSSIYKNRINKFIASKQINNKSKKSKKSKKRKIKL</sequence>
<evidence type="ECO:0000313" key="2">
    <source>
        <dbReference type="EMBL" id="QHT01932.1"/>
    </source>
</evidence>
<organism evidence="2">
    <name type="scientific">viral metagenome</name>
    <dbReference type="NCBI Taxonomy" id="1070528"/>
    <lineage>
        <taxon>unclassified sequences</taxon>
        <taxon>metagenomes</taxon>
        <taxon>organismal metagenomes</taxon>
    </lineage>
</organism>
<feature type="region of interest" description="Disordered" evidence="1">
    <location>
        <begin position="445"/>
        <end position="464"/>
    </location>
</feature>
<proteinExistence type="predicted"/>
<name>A0A6C0CCP8_9ZZZZ</name>